<name>A0A5D3KBK7_9BRAD</name>
<sequence length="116" mass="13345">MRPSSWLPSIVPNGDQTVYLVADDFGRNGSAWREADIETADLETVIQDLLAGEYRKPIRVVAFNTAERWSEDVSEDIAREIQRRCNLQLSDVPSYLQEFVDRYAPQDLPQFTLRLV</sequence>
<dbReference type="Proteomes" id="UP000324758">
    <property type="component" value="Unassembled WGS sequence"/>
</dbReference>
<dbReference type="RefSeq" id="WP_148778014.1">
    <property type="nucleotide sequence ID" value="NZ_VSSS01000078.1"/>
</dbReference>
<organism evidence="1 2">
    <name type="scientific">Bradyrhizobium rifense</name>
    <dbReference type="NCBI Taxonomy" id="515499"/>
    <lineage>
        <taxon>Bacteria</taxon>
        <taxon>Pseudomonadati</taxon>
        <taxon>Pseudomonadota</taxon>
        <taxon>Alphaproteobacteria</taxon>
        <taxon>Hyphomicrobiales</taxon>
        <taxon>Nitrobacteraceae</taxon>
        <taxon>Bradyrhizobium</taxon>
    </lineage>
</organism>
<keyword evidence="2" id="KW-1185">Reference proteome</keyword>
<comment type="caution">
    <text evidence="1">The sequence shown here is derived from an EMBL/GenBank/DDBJ whole genome shotgun (WGS) entry which is preliminary data.</text>
</comment>
<dbReference type="OrthoDB" id="8248633at2"/>
<reference evidence="1 2" key="1">
    <citation type="submission" date="2019-08" db="EMBL/GenBank/DDBJ databases">
        <title>Bradyrhizobium hipponensis sp. nov., a rhizobium isolated from a Lupinus angustifolius root nodule in Tunisia.</title>
        <authorList>
            <person name="Off K."/>
            <person name="Rejili M."/>
            <person name="Mars M."/>
            <person name="Brachmann A."/>
            <person name="Marin M."/>
        </authorList>
    </citation>
    <scope>NUCLEOTIDE SEQUENCE [LARGE SCALE GENOMIC DNA]</scope>
    <source>
        <strain evidence="1 2">CTAW71</strain>
    </source>
</reference>
<proteinExistence type="predicted"/>
<dbReference type="EMBL" id="VSSS01000078">
    <property type="protein sequence ID" value="TYL86645.1"/>
    <property type="molecule type" value="Genomic_DNA"/>
</dbReference>
<evidence type="ECO:0000313" key="1">
    <source>
        <dbReference type="EMBL" id="TYL86645.1"/>
    </source>
</evidence>
<gene>
    <name evidence="1" type="ORF">FXB40_41335</name>
</gene>
<evidence type="ECO:0000313" key="2">
    <source>
        <dbReference type="Proteomes" id="UP000324758"/>
    </source>
</evidence>
<accession>A0A5D3KBK7</accession>
<dbReference type="AlphaFoldDB" id="A0A5D3KBK7"/>
<protein>
    <submittedName>
        <fullName evidence="1">Uncharacterized protein</fullName>
    </submittedName>
</protein>